<accession>A0ABW9YRV5</accession>
<organism evidence="1 2">
    <name type="scientific">Photobacterium alginatilyticum</name>
    <dbReference type="NCBI Taxonomy" id="1775171"/>
    <lineage>
        <taxon>Bacteria</taxon>
        <taxon>Pseudomonadati</taxon>
        <taxon>Pseudomonadota</taxon>
        <taxon>Gammaproteobacteria</taxon>
        <taxon>Vibrionales</taxon>
        <taxon>Vibrionaceae</taxon>
        <taxon>Photobacterium</taxon>
    </lineage>
</organism>
<reference evidence="1 2" key="1">
    <citation type="journal article" date="2017" name="Int. J. Syst. Evol. Microbiol.">
        <title>Photobacterium alginatilyticum sp. nov., a marine bacterium isolated from bottom seawater.</title>
        <authorList>
            <person name="Wang X."/>
            <person name="Wang Y."/>
            <person name="Yang X."/>
            <person name="Sun H."/>
            <person name="Li B."/>
            <person name="Zhang X.H."/>
        </authorList>
    </citation>
    <scope>NUCLEOTIDE SEQUENCE [LARGE SCALE GENOMIC DNA]</scope>
    <source>
        <strain evidence="1 2">P03D4</strain>
    </source>
</reference>
<name>A0ABW9YRV5_9GAMM</name>
<dbReference type="EMBL" id="RSEJ01000154">
    <property type="protein sequence ID" value="NBI56415.1"/>
    <property type="molecule type" value="Genomic_DNA"/>
</dbReference>
<evidence type="ECO:0000313" key="1">
    <source>
        <dbReference type="EMBL" id="NBI56415.1"/>
    </source>
</evidence>
<evidence type="ECO:0000313" key="2">
    <source>
        <dbReference type="Proteomes" id="UP000738517"/>
    </source>
</evidence>
<comment type="caution">
    <text evidence="1">The sequence shown here is derived from an EMBL/GenBank/DDBJ whole genome shotgun (WGS) entry which is preliminary data.</text>
</comment>
<proteinExistence type="predicted"/>
<keyword evidence="2" id="KW-1185">Reference proteome</keyword>
<protein>
    <submittedName>
        <fullName evidence="1">Uncharacterized protein</fullName>
    </submittedName>
</protein>
<gene>
    <name evidence="1" type="ORF">EIZ48_28615</name>
</gene>
<dbReference type="Proteomes" id="UP000738517">
    <property type="component" value="Unassembled WGS sequence"/>
</dbReference>
<sequence length="142" mass="16351">MYELDKELYVRALQLFDGELAGECANVSNAILQTSSDILDNDVTINVGWVEIEGESYFEPSESDEVKDVSGRNRFNYHVWLEGQYYFIDLTLIPTLRDMHDFDDSWIPDDIVCIGIDERESLGVVYHVIDSGDDVLEEFRDN</sequence>
<dbReference type="RefSeq" id="WP_160658764.1">
    <property type="nucleotide sequence ID" value="NZ_RSEJ01000154.1"/>
</dbReference>